<gene>
    <name evidence="2" type="ORF">ACFOX3_02345</name>
</gene>
<dbReference type="RefSeq" id="WP_290260243.1">
    <property type="nucleotide sequence ID" value="NZ_JAUFQG010000004.1"/>
</dbReference>
<evidence type="ECO:0000313" key="3">
    <source>
        <dbReference type="Proteomes" id="UP001595840"/>
    </source>
</evidence>
<sequence length="406" mass="44728">MRSLNSFTRVLGCALSTALMVSVAHAGPREEAKRIHDRIAGVPPTEAVLLDMAAQIENDDPAAAAYTAMENEAFYSVTLKNLYMPATNRDGDVFRDFNDYVATIIGIVRDGSDFRSILYDNVIYVGASNGLPAYSNSNNDHYVSLYASGADLSDDTVLVRRTQTEVTGLEADATAGLMTTRAAAKSFFIAGTNRAMFRFTLLNHLCMDLEQVHDITLAPDRIRQDVSRSPGGDSRVFNNNCIGCHTGMDPMAQAFAYYNFEYDAENDLTGENGRLVFNSEGMTDPETGTRVQEKYHINSTTFPYGFVTPDDKWDNYWRTGQNKVLGWDENLSGGGNGAKTMGMELSHSDAFAQCQVKKVFRTVCLREPGDAADRTAISDMVDSFKNNTYQLKQVFAESAAYCLVTP</sequence>
<name>A0ABV8V153_9GAMM</name>
<organism evidence="2 3">
    <name type="scientific">Simiduia curdlanivorans</name>
    <dbReference type="NCBI Taxonomy" id="1492769"/>
    <lineage>
        <taxon>Bacteria</taxon>
        <taxon>Pseudomonadati</taxon>
        <taxon>Pseudomonadota</taxon>
        <taxon>Gammaproteobacteria</taxon>
        <taxon>Cellvibrionales</taxon>
        <taxon>Cellvibrionaceae</taxon>
        <taxon>Simiduia</taxon>
    </lineage>
</organism>
<keyword evidence="1" id="KW-0732">Signal</keyword>
<accession>A0ABV8V153</accession>
<protein>
    <recommendedName>
        <fullName evidence="4">DUF1585 domain-containing protein</fullName>
    </recommendedName>
</protein>
<evidence type="ECO:0000313" key="2">
    <source>
        <dbReference type="EMBL" id="MFC4361121.1"/>
    </source>
</evidence>
<feature type="signal peptide" evidence="1">
    <location>
        <begin position="1"/>
        <end position="26"/>
    </location>
</feature>
<keyword evidence="3" id="KW-1185">Reference proteome</keyword>
<reference evidence="3" key="1">
    <citation type="journal article" date="2019" name="Int. J. Syst. Evol. Microbiol.">
        <title>The Global Catalogue of Microorganisms (GCM) 10K type strain sequencing project: providing services to taxonomists for standard genome sequencing and annotation.</title>
        <authorList>
            <consortium name="The Broad Institute Genomics Platform"/>
            <consortium name="The Broad Institute Genome Sequencing Center for Infectious Disease"/>
            <person name="Wu L."/>
            <person name="Ma J."/>
        </authorList>
    </citation>
    <scope>NUCLEOTIDE SEQUENCE [LARGE SCALE GENOMIC DNA]</scope>
    <source>
        <strain evidence="3">CECT 8570</strain>
    </source>
</reference>
<feature type="chain" id="PRO_5045770424" description="DUF1585 domain-containing protein" evidence="1">
    <location>
        <begin position="27"/>
        <end position="406"/>
    </location>
</feature>
<comment type="caution">
    <text evidence="2">The sequence shown here is derived from an EMBL/GenBank/DDBJ whole genome shotgun (WGS) entry which is preliminary data.</text>
</comment>
<proteinExistence type="predicted"/>
<dbReference type="EMBL" id="JBHSCX010000003">
    <property type="protein sequence ID" value="MFC4361121.1"/>
    <property type="molecule type" value="Genomic_DNA"/>
</dbReference>
<dbReference type="Proteomes" id="UP001595840">
    <property type="component" value="Unassembled WGS sequence"/>
</dbReference>
<evidence type="ECO:0000256" key="1">
    <source>
        <dbReference type="SAM" id="SignalP"/>
    </source>
</evidence>
<evidence type="ECO:0008006" key="4">
    <source>
        <dbReference type="Google" id="ProtNLM"/>
    </source>
</evidence>